<reference evidence="1 2" key="1">
    <citation type="submission" date="2022-09" db="EMBL/GenBank/DDBJ databases">
        <authorList>
            <person name="Palmer J.M."/>
        </authorList>
    </citation>
    <scope>NUCLEOTIDE SEQUENCE [LARGE SCALE GENOMIC DNA]</scope>
    <source>
        <strain evidence="1 2">DSM 7382</strain>
    </source>
</reference>
<dbReference type="Proteomes" id="UP001385951">
    <property type="component" value="Unassembled WGS sequence"/>
</dbReference>
<dbReference type="AlphaFoldDB" id="A0AAW0FP87"/>
<comment type="caution">
    <text evidence="1">The sequence shown here is derived from an EMBL/GenBank/DDBJ whole genome shotgun (WGS) entry which is preliminary data.</text>
</comment>
<evidence type="ECO:0000313" key="2">
    <source>
        <dbReference type="Proteomes" id="UP001385951"/>
    </source>
</evidence>
<keyword evidence="2" id="KW-1185">Reference proteome</keyword>
<protein>
    <submittedName>
        <fullName evidence="1">Uncharacterized protein</fullName>
    </submittedName>
</protein>
<sequence>MAKDLKSARIAVISELDEPTPGSFDDLDLADIEEEALNQHLPNIPTSVDDVPDLNPTLSEPTQTNPDIDCSLVHVSNLKNTLNFIEAIRNATLDNGNYPPHIIERLRDPPKCPVDLDQDPDLRLSLDQDPDLRLSLDLFLSTSRASEKTYHSTRAAFLRRHPEDKILSLDGIRRRVEQITRVISVVDDMCKNSCLAFTSPFSDYDQCPTCDEPRYDPILL</sequence>
<evidence type="ECO:0000313" key="1">
    <source>
        <dbReference type="EMBL" id="KAK7679186.1"/>
    </source>
</evidence>
<dbReference type="EMBL" id="JASBNA010000062">
    <property type="protein sequence ID" value="KAK7679186.1"/>
    <property type="molecule type" value="Genomic_DNA"/>
</dbReference>
<organism evidence="1 2">
    <name type="scientific">Cerrena zonata</name>
    <dbReference type="NCBI Taxonomy" id="2478898"/>
    <lineage>
        <taxon>Eukaryota</taxon>
        <taxon>Fungi</taxon>
        <taxon>Dikarya</taxon>
        <taxon>Basidiomycota</taxon>
        <taxon>Agaricomycotina</taxon>
        <taxon>Agaricomycetes</taxon>
        <taxon>Polyporales</taxon>
        <taxon>Cerrenaceae</taxon>
        <taxon>Cerrena</taxon>
    </lineage>
</organism>
<proteinExistence type="predicted"/>
<accession>A0AAW0FP87</accession>
<name>A0AAW0FP87_9APHY</name>
<gene>
    <name evidence="1" type="ORF">QCA50_017764</name>
</gene>